<dbReference type="Proteomes" id="UP000237284">
    <property type="component" value="Chromosome"/>
</dbReference>
<accession>A0A7T0HDI5</accession>
<gene>
    <name evidence="1" type="ORF">F131LOC_013790</name>
</gene>
<evidence type="ECO:0000313" key="2">
    <source>
        <dbReference type="Proteomes" id="UP000237284"/>
    </source>
</evidence>
<protein>
    <submittedName>
        <fullName evidence="1">Uncharacterized protein</fullName>
    </submittedName>
</protein>
<dbReference type="RefSeq" id="WP_126501350.1">
    <property type="nucleotide sequence ID" value="NZ_CAKLIK010000010.1"/>
</dbReference>
<evidence type="ECO:0000313" key="1">
    <source>
        <dbReference type="EMBL" id="QPK14454.1"/>
    </source>
</evidence>
<dbReference type="GeneID" id="74949185"/>
<proteinExistence type="predicted"/>
<dbReference type="AlphaFoldDB" id="A0A7T0HDI5"/>
<dbReference type="EMBL" id="CP065030">
    <property type="protein sequence ID" value="QPK14454.1"/>
    <property type="molecule type" value="Genomic_DNA"/>
</dbReference>
<reference evidence="1 2" key="1">
    <citation type="submission" date="2020-11" db="EMBL/GenBank/DDBJ databases">
        <title>Complete genome sequence of Pectobacterium versatile F131.</title>
        <authorList>
            <person name="Shirshikov F.V."/>
            <person name="Miroshnikov K."/>
            <person name="Toshakov S.V."/>
            <person name="Kabanova A.P."/>
            <person name="Barannik A.P."/>
            <person name="Shneider M."/>
            <person name="Ignatov A.N."/>
            <person name="Miroshnikov K.A."/>
            <person name="Mikhailova Y.V."/>
            <person name="Shelenkov A."/>
            <person name="Yanushevich Y.G."/>
            <person name="Evseev P.V."/>
        </authorList>
    </citation>
    <scope>NUCLEOTIDE SEQUENCE [LARGE SCALE GENOMIC DNA]</scope>
    <source>
        <strain evidence="1 2">F131</strain>
    </source>
</reference>
<organism evidence="1 2">
    <name type="scientific">Pectobacterium versatile</name>
    <dbReference type="NCBI Taxonomy" id="2488639"/>
    <lineage>
        <taxon>Bacteria</taxon>
        <taxon>Pseudomonadati</taxon>
        <taxon>Pseudomonadota</taxon>
        <taxon>Gammaproteobacteria</taxon>
        <taxon>Enterobacterales</taxon>
        <taxon>Pectobacteriaceae</taxon>
        <taxon>Pectobacterium</taxon>
    </lineage>
</organism>
<sequence length="225" mass="26429">MMEQNTFVDRFFHSSCELTDFRKTGERDINTLFSFLNNLHSLQDRVREQFGKTISQHPEFKLLRIIRNYHHHVGDVDEFRVFNTRNEFSFSHSEMIIIPLFVVAKAIVNAKKRPIGEKEIKAISEFIDNFEHISERDSFFSEERHLINKGKKYYPGFDIYKCVYNITNIIADICRDIPELSIKECITTLDETYTSANNIDKLNLFCHAGEVPFLTTEGYIIISQN</sequence>
<name>A0A7T0HDI5_9GAMM</name>